<name>A0A1M6ZD76_9BACT</name>
<dbReference type="Proteomes" id="UP000183994">
    <property type="component" value="Unassembled WGS sequence"/>
</dbReference>
<dbReference type="EMBL" id="FQZU01000057">
    <property type="protein sequence ID" value="SHL28451.1"/>
    <property type="molecule type" value="Genomic_DNA"/>
</dbReference>
<gene>
    <name evidence="1" type="ORF">SAMN02745216_04947</name>
</gene>
<sequence>MNKAILERVLMGFKGWNGCSMGDVLGVDPNSATADHVRNLGWKEVMQLFHAAITPKMDALNGEYNAEVLDVGALAFLASFISHNLFGPGHWDGKGFKPLKQTRGWGYNIFSGKNGSSPARVRKMNTRLGMSRIDDRDSFHLDYSVHNTGFVKTMRDEIRQINPDLFIGMGYLGEATGPLTPAPFILHGKPSPWKGPDE</sequence>
<reference evidence="2" key="1">
    <citation type="submission" date="2016-11" db="EMBL/GenBank/DDBJ databases">
        <authorList>
            <person name="Varghese N."/>
            <person name="Submissions S."/>
        </authorList>
    </citation>
    <scope>NUCLEOTIDE SEQUENCE [LARGE SCALE GENOMIC DNA]</scope>
    <source>
        <strain evidence="2">DSM 16219</strain>
    </source>
</reference>
<organism evidence="1 2">
    <name type="scientific">Desulfatibacillum alkenivorans DSM 16219</name>
    <dbReference type="NCBI Taxonomy" id="1121393"/>
    <lineage>
        <taxon>Bacteria</taxon>
        <taxon>Pseudomonadati</taxon>
        <taxon>Thermodesulfobacteriota</taxon>
        <taxon>Desulfobacteria</taxon>
        <taxon>Desulfobacterales</taxon>
        <taxon>Desulfatibacillaceae</taxon>
        <taxon>Desulfatibacillum</taxon>
    </lineage>
</organism>
<accession>A0A1M6ZD76</accession>
<keyword evidence="2" id="KW-1185">Reference proteome</keyword>
<dbReference type="RefSeq" id="WP_073478922.1">
    <property type="nucleotide sequence ID" value="NZ_FQZU01000057.1"/>
</dbReference>
<evidence type="ECO:0000313" key="2">
    <source>
        <dbReference type="Proteomes" id="UP000183994"/>
    </source>
</evidence>
<dbReference type="OrthoDB" id="5518939at2"/>
<evidence type="ECO:0000313" key="1">
    <source>
        <dbReference type="EMBL" id="SHL28451.1"/>
    </source>
</evidence>
<dbReference type="AlphaFoldDB" id="A0A1M6ZD76"/>
<protein>
    <submittedName>
        <fullName evidence="1">Uncharacterized protein</fullName>
    </submittedName>
</protein>
<proteinExistence type="predicted"/>